<reference evidence="2 3" key="1">
    <citation type="submission" date="2019-06" db="EMBL/GenBank/DDBJ databases">
        <title>Genome sequence of Litorilinea aerophila BAA-2444.</title>
        <authorList>
            <person name="Maclea K.S."/>
            <person name="Maurais E.G."/>
            <person name="Iannazzi L.C."/>
        </authorList>
    </citation>
    <scope>NUCLEOTIDE SEQUENCE [LARGE SCALE GENOMIC DNA]</scope>
    <source>
        <strain evidence="2 3">ATCC BAA-2444</strain>
    </source>
</reference>
<dbReference type="GO" id="GO:0005975">
    <property type="term" value="P:carbohydrate metabolic process"/>
    <property type="evidence" value="ECO:0007669"/>
    <property type="project" value="InterPro"/>
</dbReference>
<dbReference type="InterPro" id="IPR014756">
    <property type="entry name" value="Ig_E-set"/>
</dbReference>
<dbReference type="OrthoDB" id="9811945at2"/>
<dbReference type="Gene3D" id="2.60.40.10">
    <property type="entry name" value="Immunoglobulins"/>
    <property type="match status" value="1"/>
</dbReference>
<dbReference type="CDD" id="cd07184">
    <property type="entry name" value="E_set_Isoamylase_like_N"/>
    <property type="match status" value="1"/>
</dbReference>
<evidence type="ECO:0000313" key="3">
    <source>
        <dbReference type="Proteomes" id="UP000317371"/>
    </source>
</evidence>
<dbReference type="InterPro" id="IPR013783">
    <property type="entry name" value="Ig-like_fold"/>
</dbReference>
<evidence type="ECO:0000313" key="2">
    <source>
        <dbReference type="EMBL" id="TQE94417.1"/>
    </source>
</evidence>
<sequence>MTPGTMMVWAGLSRRKSIQSRCPNPRRPIPAGVVTLVRRISAGIYQPVRRLVRRTPMIEKRFVEQAGRIVLQVTFRLPETLWADEIFLVGDFNGWNRASHPMQRDRAGCWFLTLELAIGRLYQFRYLRDGAEWFNDDHADAYIYNHYGSCNFVVVADPHFTGYVDEQSSRPDFCEPSAAPRQAGGPQ</sequence>
<keyword evidence="3" id="KW-1185">Reference proteome</keyword>
<dbReference type="SUPFAM" id="SSF81296">
    <property type="entry name" value="E set domains"/>
    <property type="match status" value="1"/>
</dbReference>
<dbReference type="GO" id="GO:0004553">
    <property type="term" value="F:hydrolase activity, hydrolyzing O-glycosyl compounds"/>
    <property type="evidence" value="ECO:0007669"/>
    <property type="project" value="InterPro"/>
</dbReference>
<feature type="domain" description="Glycoside hydrolase family 13 N-terminal" evidence="1">
    <location>
        <begin position="83"/>
        <end position="129"/>
    </location>
</feature>
<proteinExistence type="predicted"/>
<organism evidence="2 3">
    <name type="scientific">Litorilinea aerophila</name>
    <dbReference type="NCBI Taxonomy" id="1204385"/>
    <lineage>
        <taxon>Bacteria</taxon>
        <taxon>Bacillati</taxon>
        <taxon>Chloroflexota</taxon>
        <taxon>Caldilineae</taxon>
        <taxon>Caldilineales</taxon>
        <taxon>Caldilineaceae</taxon>
        <taxon>Litorilinea</taxon>
    </lineage>
</organism>
<accession>A0A540VCD8</accession>
<gene>
    <name evidence="2" type="ORF">FKZ61_16930</name>
</gene>
<comment type="caution">
    <text evidence="2">The sequence shown here is derived from an EMBL/GenBank/DDBJ whole genome shotgun (WGS) entry which is preliminary data.</text>
</comment>
<dbReference type="Pfam" id="PF02922">
    <property type="entry name" value="CBM_48"/>
    <property type="match status" value="1"/>
</dbReference>
<dbReference type="EMBL" id="VIGC01000024">
    <property type="protein sequence ID" value="TQE94417.1"/>
    <property type="molecule type" value="Genomic_DNA"/>
</dbReference>
<evidence type="ECO:0000259" key="1">
    <source>
        <dbReference type="Pfam" id="PF02922"/>
    </source>
</evidence>
<dbReference type="InParanoid" id="A0A540VCD8"/>
<dbReference type="Proteomes" id="UP000317371">
    <property type="component" value="Unassembled WGS sequence"/>
</dbReference>
<dbReference type="AlphaFoldDB" id="A0A540VCD8"/>
<dbReference type="InterPro" id="IPR004193">
    <property type="entry name" value="Glyco_hydro_13_N"/>
</dbReference>
<name>A0A540VCD8_9CHLR</name>
<protein>
    <recommendedName>
        <fullName evidence="1">Glycoside hydrolase family 13 N-terminal domain-containing protein</fullName>
    </recommendedName>
</protein>